<protein>
    <submittedName>
        <fullName evidence="2">Transporter</fullName>
    </submittedName>
</protein>
<dbReference type="Proteomes" id="UP000611723">
    <property type="component" value="Unassembled WGS sequence"/>
</dbReference>
<accession>A0A935C8U4</accession>
<dbReference type="Pfam" id="PF13557">
    <property type="entry name" value="Phenol_MetA_deg"/>
    <property type="match status" value="1"/>
</dbReference>
<keyword evidence="1" id="KW-0732">Signal</keyword>
<keyword evidence="3" id="KW-1185">Reference proteome</keyword>
<dbReference type="AlphaFoldDB" id="A0A935C8U4"/>
<feature type="chain" id="PRO_5037910262" evidence="1">
    <location>
        <begin position="19"/>
        <end position="267"/>
    </location>
</feature>
<sequence length="267" mass="30477">MKKCFLLALVFMPIWLNAQNNGSVINTDRPGFSDASRTVPKGYFQIESGFSFQSESFNTSLTQQLINFNNTLLRYGIINGLELRVNQSIQSERILENDQLNELGWQKGLSPLMLGIKVNLTEENDLIPETAFVAEVTLPKSQGYFMKEKSLLRLNFIALHSLNDSWIFTYNLGIHQGFNERSTQFNYTLKSVYTINDFSPYLEFYGNRSISTTPLNYFNGGLAYLVNNKLQFDVHAGMDIVSFYNETLAYSQSFVSLGIGYMFQLVK</sequence>
<evidence type="ECO:0000313" key="2">
    <source>
        <dbReference type="EMBL" id="MBK6263893.1"/>
    </source>
</evidence>
<reference evidence="2" key="1">
    <citation type="submission" date="2021-01" db="EMBL/GenBank/DDBJ databases">
        <title>Marivirga aurantiaca sp. nov., isolated from intertidal surface sediments.</title>
        <authorList>
            <person name="Zhang M."/>
        </authorList>
    </citation>
    <scope>NUCLEOTIDE SEQUENCE</scope>
    <source>
        <strain evidence="2">S37H4</strain>
    </source>
</reference>
<organism evidence="2 3">
    <name type="scientific">Marivirga aurantiaca</name>
    <dbReference type="NCBI Taxonomy" id="2802615"/>
    <lineage>
        <taxon>Bacteria</taxon>
        <taxon>Pseudomonadati</taxon>
        <taxon>Bacteroidota</taxon>
        <taxon>Cytophagia</taxon>
        <taxon>Cytophagales</taxon>
        <taxon>Marivirgaceae</taxon>
        <taxon>Marivirga</taxon>
    </lineage>
</organism>
<dbReference type="RefSeq" id="WP_201429579.1">
    <property type="nucleotide sequence ID" value="NZ_JAEQBW010000001.1"/>
</dbReference>
<name>A0A935C8U4_9BACT</name>
<dbReference type="InterPro" id="IPR025737">
    <property type="entry name" value="FApF"/>
</dbReference>
<dbReference type="EMBL" id="JAEQBW010000001">
    <property type="protein sequence ID" value="MBK6263893.1"/>
    <property type="molecule type" value="Genomic_DNA"/>
</dbReference>
<gene>
    <name evidence="2" type="ORF">JKA74_02495</name>
</gene>
<evidence type="ECO:0000313" key="3">
    <source>
        <dbReference type="Proteomes" id="UP000611723"/>
    </source>
</evidence>
<proteinExistence type="predicted"/>
<comment type="caution">
    <text evidence="2">The sequence shown here is derived from an EMBL/GenBank/DDBJ whole genome shotgun (WGS) entry which is preliminary data.</text>
</comment>
<feature type="signal peptide" evidence="1">
    <location>
        <begin position="1"/>
        <end position="18"/>
    </location>
</feature>
<evidence type="ECO:0000256" key="1">
    <source>
        <dbReference type="SAM" id="SignalP"/>
    </source>
</evidence>